<sequence>MQIFNRLWPQALPLRLRPRANKNLHMPLGYSPGILLQNI</sequence>
<accession>A0A0V0ZBF7</accession>
<keyword evidence="2" id="KW-1185">Reference proteome</keyword>
<comment type="caution">
    <text evidence="1">The sequence shown here is derived from an EMBL/GenBank/DDBJ whole genome shotgun (WGS) entry which is preliminary data.</text>
</comment>
<organism evidence="1 2">
    <name type="scientific">Trichinella britovi</name>
    <name type="common">Parasitic roundworm</name>
    <dbReference type="NCBI Taxonomy" id="45882"/>
    <lineage>
        <taxon>Eukaryota</taxon>
        <taxon>Metazoa</taxon>
        <taxon>Ecdysozoa</taxon>
        <taxon>Nematoda</taxon>
        <taxon>Enoplea</taxon>
        <taxon>Dorylaimia</taxon>
        <taxon>Trichinellida</taxon>
        <taxon>Trichinellidae</taxon>
        <taxon>Trichinella</taxon>
    </lineage>
</organism>
<protein>
    <submittedName>
        <fullName evidence="1">Uncharacterized protein</fullName>
    </submittedName>
</protein>
<dbReference type="AlphaFoldDB" id="A0A0V0ZBF7"/>
<dbReference type="EMBL" id="JYDI01003887">
    <property type="protein sequence ID" value="KRY09871.1"/>
    <property type="molecule type" value="Genomic_DNA"/>
</dbReference>
<reference evidence="1 2" key="1">
    <citation type="submission" date="2015-01" db="EMBL/GenBank/DDBJ databases">
        <title>Evolution of Trichinella species and genotypes.</title>
        <authorList>
            <person name="Korhonen P.K."/>
            <person name="Edoardo P."/>
            <person name="Giuseppe L.R."/>
            <person name="Gasser R.B."/>
        </authorList>
    </citation>
    <scope>NUCLEOTIDE SEQUENCE [LARGE SCALE GENOMIC DNA]</scope>
    <source>
        <strain evidence="1">ISS120</strain>
    </source>
</reference>
<proteinExistence type="predicted"/>
<dbReference type="Proteomes" id="UP000054653">
    <property type="component" value="Unassembled WGS sequence"/>
</dbReference>
<gene>
    <name evidence="1" type="ORF">T03_15824</name>
</gene>
<evidence type="ECO:0000313" key="2">
    <source>
        <dbReference type="Proteomes" id="UP000054653"/>
    </source>
</evidence>
<evidence type="ECO:0000313" key="1">
    <source>
        <dbReference type="EMBL" id="KRY09871.1"/>
    </source>
</evidence>
<name>A0A0V0ZBF7_TRIBR</name>